<evidence type="ECO:0000313" key="3">
    <source>
        <dbReference type="Proteomes" id="UP000616885"/>
    </source>
</evidence>
<feature type="region of interest" description="Disordered" evidence="1">
    <location>
        <begin position="99"/>
        <end position="130"/>
    </location>
</feature>
<reference evidence="2" key="1">
    <citation type="submission" date="2020-10" db="EMBL/GenBank/DDBJ databases">
        <title>High-Quality Genome Resource of Clonostachys rosea strain S41 by Oxford Nanopore Long-Read Sequencing.</title>
        <authorList>
            <person name="Wang H."/>
        </authorList>
    </citation>
    <scope>NUCLEOTIDE SEQUENCE</scope>
    <source>
        <strain evidence="2">S41</strain>
    </source>
</reference>
<accession>A0A8H7NK97</accession>
<protein>
    <submittedName>
        <fullName evidence="2">Uncharacterized protein</fullName>
    </submittedName>
</protein>
<dbReference type="Proteomes" id="UP000616885">
    <property type="component" value="Unassembled WGS sequence"/>
</dbReference>
<feature type="compositionally biased region" description="Basic residues" evidence="1">
    <location>
        <begin position="120"/>
        <end position="130"/>
    </location>
</feature>
<evidence type="ECO:0000256" key="1">
    <source>
        <dbReference type="SAM" id="MobiDB-lite"/>
    </source>
</evidence>
<feature type="region of interest" description="Disordered" evidence="1">
    <location>
        <begin position="1"/>
        <end position="29"/>
    </location>
</feature>
<organism evidence="2 3">
    <name type="scientific">Bionectria ochroleuca</name>
    <name type="common">Gliocladium roseum</name>
    <dbReference type="NCBI Taxonomy" id="29856"/>
    <lineage>
        <taxon>Eukaryota</taxon>
        <taxon>Fungi</taxon>
        <taxon>Dikarya</taxon>
        <taxon>Ascomycota</taxon>
        <taxon>Pezizomycotina</taxon>
        <taxon>Sordariomycetes</taxon>
        <taxon>Hypocreomycetidae</taxon>
        <taxon>Hypocreales</taxon>
        <taxon>Bionectriaceae</taxon>
        <taxon>Clonostachys</taxon>
    </lineage>
</organism>
<dbReference type="AlphaFoldDB" id="A0A8H7NK97"/>
<dbReference type="EMBL" id="JADCTT010000002">
    <property type="protein sequence ID" value="KAF9757519.1"/>
    <property type="molecule type" value="Genomic_DNA"/>
</dbReference>
<name>A0A8H7NK97_BIOOC</name>
<sequence length="130" mass="14519">MQLSNFDVEEVDGGRKREMVRGRQGENDQRGLAKEVVARMLIDQVVLQGGAFFGVGCNFKPSQWVSQRLRGPTSWQLFLREETGGQKRALTATAPRNFGVRGRARDGGPSVCLPLPKFQHQARRSKAHGR</sequence>
<proteinExistence type="predicted"/>
<feature type="compositionally biased region" description="Basic and acidic residues" evidence="1">
    <location>
        <begin position="12"/>
        <end position="29"/>
    </location>
</feature>
<evidence type="ECO:0000313" key="2">
    <source>
        <dbReference type="EMBL" id="KAF9757519.1"/>
    </source>
</evidence>
<comment type="caution">
    <text evidence="2">The sequence shown here is derived from an EMBL/GenBank/DDBJ whole genome shotgun (WGS) entry which is preliminary data.</text>
</comment>
<gene>
    <name evidence="2" type="ORF">IM811_008463</name>
</gene>